<reference evidence="9" key="1">
    <citation type="journal article" date="2015" name="PLoS Genet.">
        <title>Genome Sequence and Transcriptome Analyses of Chrysochromulina tobin: Metabolic Tools for Enhanced Algal Fitness in the Prominent Order Prymnesiales (Haptophyceae).</title>
        <authorList>
            <person name="Hovde B.T."/>
            <person name="Deodato C.R."/>
            <person name="Hunsperger H.M."/>
            <person name="Ryken S.A."/>
            <person name="Yost W."/>
            <person name="Jha R.K."/>
            <person name="Patterson J."/>
            <person name="Monnat R.J. Jr."/>
            <person name="Barlow S.B."/>
            <person name="Starkenburg S.R."/>
            <person name="Cattolico R.A."/>
        </authorList>
    </citation>
    <scope>NUCLEOTIDE SEQUENCE</scope>
    <source>
        <strain evidence="9">CCMP291</strain>
    </source>
</reference>
<evidence type="ECO:0000256" key="1">
    <source>
        <dbReference type="ARBA" id="ARBA00004370"/>
    </source>
</evidence>
<keyword evidence="8" id="KW-0418">Kinase</keyword>
<proteinExistence type="predicted"/>
<name>A0A0M0JD30_9EUKA</name>
<evidence type="ECO:0000256" key="5">
    <source>
        <dbReference type="ARBA" id="ARBA00022989"/>
    </source>
</evidence>
<dbReference type="AlphaFoldDB" id="A0A0M0JD30"/>
<keyword evidence="9" id="KW-1185">Reference proteome</keyword>
<dbReference type="Proteomes" id="UP000037460">
    <property type="component" value="Unassembled WGS sequence"/>
</dbReference>
<evidence type="ECO:0000313" key="8">
    <source>
        <dbReference type="EMBL" id="KOO24466.1"/>
    </source>
</evidence>
<keyword evidence="3" id="KW-0732">Signal</keyword>
<evidence type="ECO:0000256" key="4">
    <source>
        <dbReference type="ARBA" id="ARBA00022737"/>
    </source>
</evidence>
<dbReference type="PANTHER" id="PTHR48063">
    <property type="entry name" value="LRR RECEPTOR-LIKE KINASE"/>
    <property type="match status" value="1"/>
</dbReference>
<dbReference type="EMBL" id="JWZX01003090">
    <property type="protein sequence ID" value="KOO24466.1"/>
    <property type="molecule type" value="Genomic_DNA"/>
</dbReference>
<dbReference type="OrthoDB" id="1394818at2759"/>
<keyword evidence="2" id="KW-0812">Transmembrane</keyword>
<evidence type="ECO:0000313" key="9">
    <source>
        <dbReference type="Proteomes" id="UP000037460"/>
    </source>
</evidence>
<keyword evidence="8" id="KW-0675">Receptor</keyword>
<evidence type="ECO:0000256" key="3">
    <source>
        <dbReference type="ARBA" id="ARBA00022729"/>
    </source>
</evidence>
<protein>
    <submittedName>
        <fullName evidence="8">Receptor protein kinase-like protein</fullName>
    </submittedName>
</protein>
<dbReference type="GO" id="GO:0016301">
    <property type="term" value="F:kinase activity"/>
    <property type="evidence" value="ECO:0007669"/>
    <property type="project" value="UniProtKB-KW"/>
</dbReference>
<dbReference type="InterPro" id="IPR001611">
    <property type="entry name" value="Leu-rich_rpt"/>
</dbReference>
<comment type="caution">
    <text evidence="8">The sequence shown here is derived from an EMBL/GenBank/DDBJ whole genome shotgun (WGS) entry which is preliminary data.</text>
</comment>
<dbReference type="InterPro" id="IPR046956">
    <property type="entry name" value="RLP23-like"/>
</dbReference>
<dbReference type="Gene3D" id="3.80.10.10">
    <property type="entry name" value="Ribonuclease Inhibitor"/>
    <property type="match status" value="1"/>
</dbReference>
<keyword evidence="7" id="KW-0325">Glycoprotein</keyword>
<comment type="subcellular location">
    <subcellularLocation>
        <location evidence="1">Membrane</location>
    </subcellularLocation>
</comment>
<dbReference type="GO" id="GO:0016020">
    <property type="term" value="C:membrane"/>
    <property type="evidence" value="ECO:0007669"/>
    <property type="project" value="UniProtKB-SubCell"/>
</dbReference>
<sequence>MIAMRYLNLTTNNISGTLPPSIGNMQDLADLSLSENRLTGSVPLEIGSLSTLRHLRMHNNALNGNLTALSTLGGLRSLLTFDLYANHMHGDVPPSIQDLVSLQYLYLDNQHYGPLRQYYCGQRIPNNGKYNYRIVRDEYLTMTSTPCDNMYDTNFAFSSLQESGVYAL</sequence>
<accession>A0A0M0JD30</accession>
<dbReference type="FunFam" id="3.80.10.10:FF:000383">
    <property type="entry name" value="Leucine-rich repeat receptor protein kinase EMS1"/>
    <property type="match status" value="1"/>
</dbReference>
<dbReference type="PANTHER" id="PTHR48063:SF112">
    <property type="entry name" value="RECEPTOR LIKE PROTEIN 30-LIKE"/>
    <property type="match status" value="1"/>
</dbReference>
<organism evidence="8 9">
    <name type="scientific">Chrysochromulina tobinii</name>
    <dbReference type="NCBI Taxonomy" id="1460289"/>
    <lineage>
        <taxon>Eukaryota</taxon>
        <taxon>Haptista</taxon>
        <taxon>Haptophyta</taxon>
        <taxon>Prymnesiophyceae</taxon>
        <taxon>Prymnesiales</taxon>
        <taxon>Chrysochromulinaceae</taxon>
        <taxon>Chrysochromulina</taxon>
    </lineage>
</organism>
<gene>
    <name evidence="8" type="ORF">Ctob_000408</name>
</gene>
<keyword evidence="4" id="KW-0677">Repeat</keyword>
<dbReference type="Pfam" id="PF13855">
    <property type="entry name" value="LRR_8"/>
    <property type="match status" value="1"/>
</dbReference>
<evidence type="ECO:0000256" key="7">
    <source>
        <dbReference type="ARBA" id="ARBA00023180"/>
    </source>
</evidence>
<keyword evidence="6" id="KW-0472">Membrane</keyword>
<keyword evidence="8" id="KW-0808">Transferase</keyword>
<dbReference type="InterPro" id="IPR032675">
    <property type="entry name" value="LRR_dom_sf"/>
</dbReference>
<keyword evidence="5" id="KW-1133">Transmembrane helix</keyword>
<dbReference type="SUPFAM" id="SSF52058">
    <property type="entry name" value="L domain-like"/>
    <property type="match status" value="1"/>
</dbReference>
<evidence type="ECO:0000256" key="6">
    <source>
        <dbReference type="ARBA" id="ARBA00023136"/>
    </source>
</evidence>
<evidence type="ECO:0000256" key="2">
    <source>
        <dbReference type="ARBA" id="ARBA00022692"/>
    </source>
</evidence>